<feature type="compositionally biased region" description="Basic and acidic residues" evidence="1">
    <location>
        <begin position="158"/>
        <end position="167"/>
    </location>
</feature>
<feature type="compositionally biased region" description="Acidic residues" evidence="1">
    <location>
        <begin position="127"/>
        <end position="140"/>
    </location>
</feature>
<feature type="compositionally biased region" description="Acidic residues" evidence="1">
    <location>
        <begin position="210"/>
        <end position="238"/>
    </location>
</feature>
<feature type="compositionally biased region" description="Basic residues" evidence="1">
    <location>
        <begin position="242"/>
        <end position="254"/>
    </location>
</feature>
<organism evidence="2 3">
    <name type="scientific">Roridomyces roridus</name>
    <dbReference type="NCBI Taxonomy" id="1738132"/>
    <lineage>
        <taxon>Eukaryota</taxon>
        <taxon>Fungi</taxon>
        <taxon>Dikarya</taxon>
        <taxon>Basidiomycota</taxon>
        <taxon>Agaricomycotina</taxon>
        <taxon>Agaricomycetes</taxon>
        <taxon>Agaricomycetidae</taxon>
        <taxon>Agaricales</taxon>
        <taxon>Marasmiineae</taxon>
        <taxon>Mycenaceae</taxon>
        <taxon>Roridomyces</taxon>
    </lineage>
</organism>
<evidence type="ECO:0000313" key="2">
    <source>
        <dbReference type="EMBL" id="KAJ7609969.1"/>
    </source>
</evidence>
<feature type="region of interest" description="Disordered" evidence="1">
    <location>
        <begin position="120"/>
        <end position="349"/>
    </location>
</feature>
<comment type="caution">
    <text evidence="2">The sequence shown here is derived from an EMBL/GenBank/DDBJ whole genome shotgun (WGS) entry which is preliminary data.</text>
</comment>
<feature type="region of interest" description="Disordered" evidence="1">
    <location>
        <begin position="1"/>
        <end position="105"/>
    </location>
</feature>
<dbReference type="AlphaFoldDB" id="A0AAD7B3Z1"/>
<keyword evidence="3" id="KW-1185">Reference proteome</keyword>
<sequence>MSNGRQLRARPKTSGASEPVFVKNSRSQKKDADNDQPSKTTSKRKLKEVFVEIPPSPRKASRPKPRPAPHPDVSTDLLLRHPSFLHRGQPNSPLPRISTPTPEEVQTLDQEVGDLTMILGHDRREQDLDDLLGPDDDDMDDHLFDLERAPIQLDLDEEHPPNEEERPRRKCRKTQQQVIVEGNDSDPSGSDYEESEKTKAILVGHRVPNPEDEEADNLQDQDNDEQQQQEEEEEEEGDVVSRKKCTKSKGKGKAQPKDKQNARPGKAGANGKGNEKEKEKFASPSPSDGEQDDEQDARQGKAQPKDKQNARPGKAGANGKGNEKEKEKFASPSPSDGEQDDEQDARPGPLNAACKAELEDLQSAFDEGIKAVAKKYGKSVHSSLRFTPMATPTFPTDRSAFSPGTQLFDIGATKPSGNSLIPASAILLTRPQLAFHALEHRYYDKPCEKCKLPIAPLAFGNYEPNDSDPGQLIPTTDCCKDCYKFCFTNPAMNMVDDPFECTCPPEAIAGQKGQTGCMHHRSSAYAMVPQHVTSIKRPLYEVDTSKILRTRVEELEIKLENIPFGTPAYDSIWDALQCAYDDRWEFDLVPYHNYKLPAKPVPRSVQEPNPPFRTAANQQDPEYRFLRWHEA</sequence>
<proteinExistence type="predicted"/>
<reference evidence="2" key="1">
    <citation type="submission" date="2023-03" db="EMBL/GenBank/DDBJ databases">
        <title>Massive genome expansion in bonnet fungi (Mycena s.s.) driven by repeated elements and novel gene families across ecological guilds.</title>
        <authorList>
            <consortium name="Lawrence Berkeley National Laboratory"/>
            <person name="Harder C.B."/>
            <person name="Miyauchi S."/>
            <person name="Viragh M."/>
            <person name="Kuo A."/>
            <person name="Thoen E."/>
            <person name="Andreopoulos B."/>
            <person name="Lu D."/>
            <person name="Skrede I."/>
            <person name="Drula E."/>
            <person name="Henrissat B."/>
            <person name="Morin E."/>
            <person name="Kohler A."/>
            <person name="Barry K."/>
            <person name="LaButti K."/>
            <person name="Morin E."/>
            <person name="Salamov A."/>
            <person name="Lipzen A."/>
            <person name="Mereny Z."/>
            <person name="Hegedus B."/>
            <person name="Baldrian P."/>
            <person name="Stursova M."/>
            <person name="Weitz H."/>
            <person name="Taylor A."/>
            <person name="Grigoriev I.V."/>
            <person name="Nagy L.G."/>
            <person name="Martin F."/>
            <person name="Kauserud H."/>
        </authorList>
    </citation>
    <scope>NUCLEOTIDE SEQUENCE</scope>
    <source>
        <strain evidence="2">9284</strain>
    </source>
</reference>
<evidence type="ECO:0000256" key="1">
    <source>
        <dbReference type="SAM" id="MobiDB-lite"/>
    </source>
</evidence>
<accession>A0AAD7B3Z1</accession>
<name>A0AAD7B3Z1_9AGAR</name>
<gene>
    <name evidence="2" type="ORF">FB45DRAFT_876182</name>
</gene>
<dbReference type="EMBL" id="JARKIF010000037">
    <property type="protein sequence ID" value="KAJ7609969.1"/>
    <property type="molecule type" value="Genomic_DNA"/>
</dbReference>
<protein>
    <submittedName>
        <fullName evidence="2">Uncharacterized protein</fullName>
    </submittedName>
</protein>
<evidence type="ECO:0000313" key="3">
    <source>
        <dbReference type="Proteomes" id="UP001221142"/>
    </source>
</evidence>
<dbReference type="Proteomes" id="UP001221142">
    <property type="component" value="Unassembled WGS sequence"/>
</dbReference>
<feature type="compositionally biased region" description="Basic and acidic residues" evidence="1">
    <location>
        <begin position="296"/>
        <end position="309"/>
    </location>
</feature>